<accession>A0ABV8FXY9</accession>
<name>A0ABV8FXY9_9ACTN</name>
<keyword evidence="2" id="KW-1185">Reference proteome</keyword>
<reference evidence="2" key="1">
    <citation type="journal article" date="2019" name="Int. J. Syst. Evol. Microbiol.">
        <title>The Global Catalogue of Microorganisms (GCM) 10K type strain sequencing project: providing services to taxonomists for standard genome sequencing and annotation.</title>
        <authorList>
            <consortium name="The Broad Institute Genomics Platform"/>
            <consortium name="The Broad Institute Genome Sequencing Center for Infectious Disease"/>
            <person name="Wu L."/>
            <person name="Ma J."/>
        </authorList>
    </citation>
    <scope>NUCLEOTIDE SEQUENCE [LARGE SCALE GENOMIC DNA]</scope>
    <source>
        <strain evidence="2">TBRC 1826</strain>
    </source>
</reference>
<protein>
    <submittedName>
        <fullName evidence="1">Uncharacterized protein</fullName>
    </submittedName>
</protein>
<sequence length="153" mass="16112">MDASEPDLFELRLGVFATGAATAGLAGDARTLLAGHVPALAGWSVRMEDGGAPAAPGDALTVAELYAELPEQWRVENPGRPPGGRAVHELRIGVLADPALRRGLQDRIAALACPDPEHTGPCPVPWSSGFTDPGDATRADLERRYGRLRYGAH</sequence>
<evidence type="ECO:0000313" key="1">
    <source>
        <dbReference type="EMBL" id="MFC3999973.1"/>
    </source>
</evidence>
<organism evidence="1 2">
    <name type="scientific">Nocardiopsis sediminis</name>
    <dbReference type="NCBI Taxonomy" id="1778267"/>
    <lineage>
        <taxon>Bacteria</taxon>
        <taxon>Bacillati</taxon>
        <taxon>Actinomycetota</taxon>
        <taxon>Actinomycetes</taxon>
        <taxon>Streptosporangiales</taxon>
        <taxon>Nocardiopsidaceae</taxon>
        <taxon>Nocardiopsis</taxon>
    </lineage>
</organism>
<proteinExistence type="predicted"/>
<evidence type="ECO:0000313" key="2">
    <source>
        <dbReference type="Proteomes" id="UP001595847"/>
    </source>
</evidence>
<gene>
    <name evidence="1" type="ORF">ACFOVU_28940</name>
</gene>
<dbReference type="RefSeq" id="WP_378538640.1">
    <property type="nucleotide sequence ID" value="NZ_JBHSBH010000025.1"/>
</dbReference>
<comment type="caution">
    <text evidence="1">The sequence shown here is derived from an EMBL/GenBank/DDBJ whole genome shotgun (WGS) entry which is preliminary data.</text>
</comment>
<dbReference type="EMBL" id="JBHSBH010000025">
    <property type="protein sequence ID" value="MFC3999973.1"/>
    <property type="molecule type" value="Genomic_DNA"/>
</dbReference>
<dbReference type="Proteomes" id="UP001595847">
    <property type="component" value="Unassembled WGS sequence"/>
</dbReference>